<accession>F4A2H9</accession>
<dbReference type="SMART" id="SM00342">
    <property type="entry name" value="HTH_ARAC"/>
    <property type="match status" value="1"/>
</dbReference>
<dbReference type="Gene3D" id="1.10.10.60">
    <property type="entry name" value="Homeodomain-like"/>
    <property type="match status" value="2"/>
</dbReference>
<dbReference type="InterPro" id="IPR020449">
    <property type="entry name" value="Tscrpt_reg_AraC-type_HTH"/>
</dbReference>
<dbReference type="InterPro" id="IPR041522">
    <property type="entry name" value="CdaR_GGDEF"/>
</dbReference>
<evidence type="ECO:0000256" key="9">
    <source>
        <dbReference type="SAM" id="Phobius"/>
    </source>
</evidence>
<dbReference type="KEGG" id="mas:Mahau_2073"/>
<evidence type="ECO:0000256" key="5">
    <source>
        <dbReference type="ARBA" id="ARBA00023015"/>
    </source>
</evidence>
<dbReference type="HOGENOM" id="CLU_019175_1_0_9"/>
<keyword evidence="12" id="KW-1185">Reference proteome</keyword>
<evidence type="ECO:0000313" key="12">
    <source>
        <dbReference type="Proteomes" id="UP000008457"/>
    </source>
</evidence>
<reference evidence="11 12" key="2">
    <citation type="journal article" date="2011" name="Stand. Genomic Sci.">
        <title>Complete genome sequence of Mahella australiensis type strain (50-1 BON).</title>
        <authorList>
            <person name="Sikorski J."/>
            <person name="Teshima H."/>
            <person name="Nolan M."/>
            <person name="Lucas S."/>
            <person name="Hammon N."/>
            <person name="Deshpande S."/>
            <person name="Cheng J.F."/>
            <person name="Pitluck S."/>
            <person name="Liolios K."/>
            <person name="Pagani I."/>
            <person name="Ivanova N."/>
            <person name="Huntemann M."/>
            <person name="Mavromatis K."/>
            <person name="Ovchinikova G."/>
            <person name="Pati A."/>
            <person name="Tapia R."/>
            <person name="Han C."/>
            <person name="Goodwin L."/>
            <person name="Chen A."/>
            <person name="Palaniappan K."/>
            <person name="Land M."/>
            <person name="Hauser L."/>
            <person name="Ngatchou-Djao O.D."/>
            <person name="Rohde M."/>
            <person name="Pukall R."/>
            <person name="Spring S."/>
            <person name="Abt B."/>
            <person name="Goker M."/>
            <person name="Detter J.C."/>
            <person name="Woyke T."/>
            <person name="Bristow J."/>
            <person name="Markowitz V."/>
            <person name="Hugenholtz P."/>
            <person name="Eisen J.A."/>
            <person name="Kyrpides N.C."/>
            <person name="Klenk H.P."/>
            <person name="Lapidus A."/>
        </authorList>
    </citation>
    <scope>NUCLEOTIDE SEQUENCE [LARGE SCALE GENOMIC DNA]</scope>
    <source>
        <strain evidence="12">DSM 15567 / CIP 107919 / 50-1 BON</strain>
    </source>
</reference>
<dbReference type="Pfam" id="PF02743">
    <property type="entry name" value="dCache_1"/>
    <property type="match status" value="1"/>
</dbReference>
<dbReference type="Pfam" id="PF12833">
    <property type="entry name" value="HTH_18"/>
    <property type="match status" value="1"/>
</dbReference>
<evidence type="ECO:0000256" key="4">
    <source>
        <dbReference type="ARBA" id="ARBA00022989"/>
    </source>
</evidence>
<reference evidence="12" key="1">
    <citation type="submission" date="2010-11" db="EMBL/GenBank/DDBJ databases">
        <title>The complete genome of Mahella australiensis DSM 15567.</title>
        <authorList>
            <consortium name="US DOE Joint Genome Institute (JGI-PGF)"/>
            <person name="Lucas S."/>
            <person name="Copeland A."/>
            <person name="Lapidus A."/>
            <person name="Bruce D."/>
            <person name="Goodwin L."/>
            <person name="Pitluck S."/>
            <person name="Kyrpides N."/>
            <person name="Mavromatis K."/>
            <person name="Pagani I."/>
            <person name="Ivanova N."/>
            <person name="Teshima H."/>
            <person name="Brettin T."/>
            <person name="Detter J.C."/>
            <person name="Han C."/>
            <person name="Tapia R."/>
            <person name="Land M."/>
            <person name="Hauser L."/>
            <person name="Markowitz V."/>
            <person name="Cheng J.-F."/>
            <person name="Hugenholtz P."/>
            <person name="Woyke T."/>
            <person name="Wu D."/>
            <person name="Spring S."/>
            <person name="Pukall R."/>
            <person name="Steenblock K."/>
            <person name="Schneider S."/>
            <person name="Klenk H.-P."/>
            <person name="Eisen J.A."/>
        </authorList>
    </citation>
    <scope>NUCLEOTIDE SEQUENCE [LARGE SCALE GENOMIC DNA]</scope>
    <source>
        <strain evidence="12">DSM 15567 / CIP 107919 / 50-1 BON</strain>
    </source>
</reference>
<dbReference type="InterPro" id="IPR009057">
    <property type="entry name" value="Homeodomain-like_sf"/>
</dbReference>
<dbReference type="PANTHER" id="PTHR43280:SF28">
    <property type="entry name" value="HTH-TYPE TRANSCRIPTIONAL ACTIVATOR RHAS"/>
    <property type="match status" value="1"/>
</dbReference>
<feature type="transmembrane region" description="Helical" evidence="9">
    <location>
        <begin position="303"/>
        <end position="323"/>
    </location>
</feature>
<evidence type="ECO:0000256" key="2">
    <source>
        <dbReference type="ARBA" id="ARBA00022475"/>
    </source>
</evidence>
<keyword evidence="8" id="KW-0804">Transcription</keyword>
<dbReference type="PROSITE" id="PS01124">
    <property type="entry name" value="HTH_ARAC_FAMILY_2"/>
    <property type="match status" value="1"/>
</dbReference>
<name>F4A2H9_MAHA5</name>
<dbReference type="GO" id="GO:0003700">
    <property type="term" value="F:DNA-binding transcription factor activity"/>
    <property type="evidence" value="ECO:0007669"/>
    <property type="project" value="InterPro"/>
</dbReference>
<dbReference type="SUPFAM" id="SSF46689">
    <property type="entry name" value="Homeodomain-like"/>
    <property type="match status" value="1"/>
</dbReference>
<dbReference type="InterPro" id="IPR018060">
    <property type="entry name" value="HTH_AraC"/>
</dbReference>
<sequence length="776" mass="89556">MPKKSVFVRFLISYVLILSIPLGIGSIAYMKAGQIVEQESTRYNMAMLQQVRQVVDAQLMDMKQFALEITYNPNIQAMLEGTGDDVKQRQLVVKTLSDLFRYKSMNQFIDDVYIYFKNDDTIISPAGQWHPSFFYDNMYHYDDISYDQWYGYLKRQDGFNGYLPLQSMQAGKWPENVITYIQPLMWRSKVYAGNLIILINERKIYDLLKNIELANHGLIYVVDGQNNMIASTKNNYDNLTAPLTVPDAPGFNNMFGREGTVTANYDNEDVVASYATSYVTDWKYVSIVPTSIFMDKVEYIRTFTLWTMAVCLVIGLVLAYFLASKNYNPIKELIAMLSSKSNTVGEPTYKNEYDFIKEAITSTVDESQRIKDTLSSQRPMLRTNLLFRLIHGHVDSQGKDNIDRSLELFDIQLISDKFAVMVMDIDDRSGFIKADSEYEWALVRFVTTNVMEELGNRVGRAYMVELNKDQLALLINFDDSNTAGVANIMMNIAQEAKIFLEREFNFFLTIGIGDVHEGIPSIETSYREAVTALNYKIIKGSHTIIYYGDIQQKEQNYYYPLNIELQLINYIKAGEFEKAEGILNDILHENFIERSLPYRLIQCLFFDIMSTAIKTLNEIKVDYADIFGPVFNPVEQILECQTVEQMHDTIKNIYERICSYIIDNRKSHNVELCKRIIAYIEEHYNDVNLGVATIAEYFKLNPSYLSYFFKEQTDQNMTDYINAVRLKKAKELLNDENLSINEIAKKIGYGTSARFIRVFKKGEGITPGEYRNGVAF</sequence>
<keyword evidence="3 9" id="KW-0812">Transmembrane</keyword>
<evidence type="ECO:0000259" key="10">
    <source>
        <dbReference type="PROSITE" id="PS01124"/>
    </source>
</evidence>
<dbReference type="eggNOG" id="COG2207">
    <property type="taxonomic scope" value="Bacteria"/>
</dbReference>
<evidence type="ECO:0000256" key="3">
    <source>
        <dbReference type="ARBA" id="ARBA00022692"/>
    </source>
</evidence>
<organism evidence="11 12">
    <name type="scientific">Mahella australiensis (strain DSM 15567 / CIP 107919 / 50-1 BON)</name>
    <dbReference type="NCBI Taxonomy" id="697281"/>
    <lineage>
        <taxon>Bacteria</taxon>
        <taxon>Bacillati</taxon>
        <taxon>Bacillota</taxon>
        <taxon>Clostridia</taxon>
        <taxon>Thermoanaerobacterales</taxon>
        <taxon>Thermoanaerobacterales Family IV. Incertae Sedis</taxon>
        <taxon>Mahella</taxon>
    </lineage>
</organism>
<dbReference type="AlphaFoldDB" id="F4A2H9"/>
<keyword evidence="6" id="KW-0238">DNA-binding</keyword>
<feature type="domain" description="HTH araC/xylS-type" evidence="10">
    <location>
        <begin position="674"/>
        <end position="773"/>
    </location>
</feature>
<dbReference type="Proteomes" id="UP000008457">
    <property type="component" value="Chromosome"/>
</dbReference>
<dbReference type="PRINTS" id="PR00032">
    <property type="entry name" value="HTHARAC"/>
</dbReference>
<evidence type="ECO:0000256" key="8">
    <source>
        <dbReference type="ARBA" id="ARBA00023163"/>
    </source>
</evidence>
<evidence type="ECO:0000256" key="7">
    <source>
        <dbReference type="ARBA" id="ARBA00023136"/>
    </source>
</evidence>
<protein>
    <submittedName>
        <fullName evidence="11">Transcriptional regulator, AraC family</fullName>
    </submittedName>
</protein>
<feature type="transmembrane region" description="Helical" evidence="9">
    <location>
        <begin position="6"/>
        <end position="30"/>
    </location>
</feature>
<proteinExistence type="predicted"/>
<dbReference type="STRING" id="697281.Mahau_2073"/>
<dbReference type="GO" id="GO:0043565">
    <property type="term" value="F:sequence-specific DNA binding"/>
    <property type="evidence" value="ECO:0007669"/>
    <property type="project" value="InterPro"/>
</dbReference>
<dbReference type="InterPro" id="IPR033479">
    <property type="entry name" value="dCache_1"/>
</dbReference>
<dbReference type="Pfam" id="PF17853">
    <property type="entry name" value="GGDEF_2"/>
    <property type="match status" value="1"/>
</dbReference>
<dbReference type="GO" id="GO:0005886">
    <property type="term" value="C:plasma membrane"/>
    <property type="evidence" value="ECO:0007669"/>
    <property type="project" value="UniProtKB-SubCell"/>
</dbReference>
<gene>
    <name evidence="11" type="ordered locus">Mahau_2073</name>
</gene>
<keyword evidence="2" id="KW-1003">Cell membrane</keyword>
<keyword evidence="5" id="KW-0805">Transcription regulation</keyword>
<evidence type="ECO:0000313" key="11">
    <source>
        <dbReference type="EMBL" id="AEE97245.1"/>
    </source>
</evidence>
<evidence type="ECO:0000256" key="6">
    <source>
        <dbReference type="ARBA" id="ARBA00023125"/>
    </source>
</evidence>
<dbReference type="OrthoDB" id="9779969at2"/>
<dbReference type="Gene3D" id="3.30.450.20">
    <property type="entry name" value="PAS domain"/>
    <property type="match status" value="1"/>
</dbReference>
<comment type="subcellular location">
    <subcellularLocation>
        <location evidence="1">Cell membrane</location>
        <topology evidence="1">Multi-pass membrane protein</topology>
    </subcellularLocation>
</comment>
<dbReference type="EMBL" id="CP002360">
    <property type="protein sequence ID" value="AEE97245.1"/>
    <property type="molecule type" value="Genomic_DNA"/>
</dbReference>
<dbReference type="PANTHER" id="PTHR43280">
    <property type="entry name" value="ARAC-FAMILY TRANSCRIPTIONAL REGULATOR"/>
    <property type="match status" value="1"/>
</dbReference>
<dbReference type="RefSeq" id="WP_013781673.1">
    <property type="nucleotide sequence ID" value="NC_015520.1"/>
</dbReference>
<keyword evidence="4 9" id="KW-1133">Transmembrane helix</keyword>
<keyword evidence="7 9" id="KW-0472">Membrane</keyword>
<evidence type="ECO:0000256" key="1">
    <source>
        <dbReference type="ARBA" id="ARBA00004651"/>
    </source>
</evidence>